<dbReference type="EMBL" id="VDEP01000003">
    <property type="protein sequence ID" value="KAA1138149.1"/>
    <property type="molecule type" value="Genomic_DNA"/>
</dbReference>
<dbReference type="Proteomes" id="UP000324748">
    <property type="component" value="Unassembled WGS sequence"/>
</dbReference>
<evidence type="ECO:0000313" key="1">
    <source>
        <dbReference type="EMBL" id="KAA1087764.1"/>
    </source>
</evidence>
<evidence type="ECO:0000313" key="3">
    <source>
        <dbReference type="Proteomes" id="UP000324748"/>
    </source>
</evidence>
<dbReference type="Proteomes" id="UP000325313">
    <property type="component" value="Unassembled WGS sequence"/>
</dbReference>
<name>A0A5B0NGM4_PUCGR</name>
<gene>
    <name evidence="1" type="ORF">PGT21_036430</name>
    <name evidence="2" type="ORF">PGTUg99_007797</name>
</gene>
<reference evidence="3 4" key="1">
    <citation type="submission" date="2019-05" db="EMBL/GenBank/DDBJ databases">
        <title>Emergence of the Ug99 lineage of the wheat stem rust pathogen through somatic hybridization.</title>
        <authorList>
            <person name="Li F."/>
            <person name="Upadhyaya N.M."/>
            <person name="Sperschneider J."/>
            <person name="Matny O."/>
            <person name="Nguyen-Phuc H."/>
            <person name="Mago R."/>
            <person name="Raley C."/>
            <person name="Miller M.E."/>
            <person name="Silverstein K.A.T."/>
            <person name="Henningsen E."/>
            <person name="Hirsch C.D."/>
            <person name="Visser B."/>
            <person name="Pretorius Z.A."/>
            <person name="Steffenson B.J."/>
            <person name="Schwessinger B."/>
            <person name="Dodds P.N."/>
            <person name="Figueroa M."/>
        </authorList>
    </citation>
    <scope>NUCLEOTIDE SEQUENCE [LARGE SCALE GENOMIC DNA]</scope>
    <source>
        <strain evidence="1">21-0</strain>
        <strain evidence="2 4">Ug99</strain>
    </source>
</reference>
<protein>
    <submittedName>
        <fullName evidence="1">Uncharacterized protein</fullName>
    </submittedName>
</protein>
<accession>A0A5B0NGM4</accession>
<organism evidence="1 3">
    <name type="scientific">Puccinia graminis f. sp. tritici</name>
    <dbReference type="NCBI Taxonomy" id="56615"/>
    <lineage>
        <taxon>Eukaryota</taxon>
        <taxon>Fungi</taxon>
        <taxon>Dikarya</taxon>
        <taxon>Basidiomycota</taxon>
        <taxon>Pucciniomycotina</taxon>
        <taxon>Pucciniomycetes</taxon>
        <taxon>Pucciniales</taxon>
        <taxon>Pucciniaceae</taxon>
        <taxon>Puccinia</taxon>
    </lineage>
</organism>
<keyword evidence="3" id="KW-1185">Reference proteome</keyword>
<proteinExistence type="predicted"/>
<evidence type="ECO:0000313" key="4">
    <source>
        <dbReference type="Proteomes" id="UP000325313"/>
    </source>
</evidence>
<evidence type="ECO:0000313" key="2">
    <source>
        <dbReference type="EMBL" id="KAA1138149.1"/>
    </source>
</evidence>
<dbReference type="EMBL" id="VSWC01000105">
    <property type="protein sequence ID" value="KAA1087764.1"/>
    <property type="molecule type" value="Genomic_DNA"/>
</dbReference>
<sequence>MNRRSVQSGAKRSKLDHLRDMTAGLNDTAPAGLIVTAVPPSSRSGAPPVGMAPAPACLLVMAGPPPERRLIGLSKLRQPPTRNGKRLREECSFLVASITELKKGVGNGTPWFSRSFGLVSENWYLNHPSTTGVATPHHTK</sequence>
<comment type="caution">
    <text evidence="1">The sequence shown here is derived from an EMBL/GenBank/DDBJ whole genome shotgun (WGS) entry which is preliminary data.</text>
</comment>
<dbReference type="AlphaFoldDB" id="A0A5B0NGM4"/>